<dbReference type="AlphaFoldDB" id="A0A7N0UAL8"/>
<dbReference type="OMA" id="ESWAMEI"/>
<dbReference type="Gene3D" id="3.90.810.10">
    <property type="entry name" value="CRIB domain"/>
    <property type="match status" value="1"/>
</dbReference>
<dbReference type="PROSITE" id="PS50108">
    <property type="entry name" value="CRIB"/>
    <property type="match status" value="1"/>
</dbReference>
<dbReference type="GO" id="GO:0005096">
    <property type="term" value="F:GTPase activator activity"/>
    <property type="evidence" value="ECO:0007669"/>
    <property type="project" value="UniProtKB-KW"/>
</dbReference>
<dbReference type="Gene3D" id="1.10.555.10">
    <property type="entry name" value="Rho GTPase activation protein"/>
    <property type="match status" value="1"/>
</dbReference>
<dbReference type="Gramene" id="Kaladp0059s0094.1.v1.1">
    <property type="protein sequence ID" value="Kaladp0059s0094.1.v1.1"/>
    <property type="gene ID" value="Kaladp0059s0094.v1.1"/>
</dbReference>
<keyword evidence="1" id="KW-0343">GTPase activation</keyword>
<dbReference type="EnsemblPlants" id="Kaladp0059s0094.1.v1.1">
    <property type="protein sequence ID" value="Kaladp0059s0094.1.v1.1"/>
    <property type="gene ID" value="Kaladp0059s0094.v1.1"/>
</dbReference>
<evidence type="ECO:0000256" key="1">
    <source>
        <dbReference type="ARBA" id="ARBA00022468"/>
    </source>
</evidence>
<dbReference type="GO" id="GO:0007165">
    <property type="term" value="P:signal transduction"/>
    <property type="evidence" value="ECO:0007669"/>
    <property type="project" value="InterPro"/>
</dbReference>
<evidence type="ECO:0000313" key="5">
    <source>
        <dbReference type="EnsemblPlants" id="Kaladp0059s0094.1.v1.1"/>
    </source>
</evidence>
<dbReference type="PANTHER" id="PTHR23177">
    <property type="entry name" value="MKIAA1688 PROTEIN"/>
    <property type="match status" value="1"/>
</dbReference>
<evidence type="ECO:0000259" key="4">
    <source>
        <dbReference type="PROSITE" id="PS50238"/>
    </source>
</evidence>
<dbReference type="SUPFAM" id="SSF48350">
    <property type="entry name" value="GTPase activation domain, GAP"/>
    <property type="match status" value="1"/>
</dbReference>
<evidence type="ECO:0000313" key="6">
    <source>
        <dbReference type="Proteomes" id="UP000594263"/>
    </source>
</evidence>
<keyword evidence="6" id="KW-1185">Reference proteome</keyword>
<evidence type="ECO:0000259" key="3">
    <source>
        <dbReference type="PROSITE" id="PS50108"/>
    </source>
</evidence>
<dbReference type="InterPro" id="IPR000198">
    <property type="entry name" value="RhoGAP_dom"/>
</dbReference>
<feature type="region of interest" description="Disordered" evidence="2">
    <location>
        <begin position="305"/>
        <end position="416"/>
    </location>
</feature>
<dbReference type="PANTHER" id="PTHR23177:SF64">
    <property type="entry name" value="RHO GTPASE-ACTIVATING PROTEIN 1"/>
    <property type="match status" value="1"/>
</dbReference>
<dbReference type="InterPro" id="IPR044785">
    <property type="entry name" value="RopGAP1-5"/>
</dbReference>
<protein>
    <submittedName>
        <fullName evidence="5">Uncharacterized protein</fullName>
    </submittedName>
</protein>
<accession>A0A7N0UAL8</accession>
<evidence type="ECO:0000256" key="2">
    <source>
        <dbReference type="SAM" id="MobiDB-lite"/>
    </source>
</evidence>
<dbReference type="InterPro" id="IPR000095">
    <property type="entry name" value="CRIB_dom"/>
</dbReference>
<feature type="compositionally biased region" description="Basic and acidic residues" evidence="2">
    <location>
        <begin position="386"/>
        <end position="395"/>
    </location>
</feature>
<dbReference type="InterPro" id="IPR008936">
    <property type="entry name" value="Rho_GTPase_activation_prot"/>
</dbReference>
<feature type="domain" description="CRIB" evidence="3">
    <location>
        <begin position="77"/>
        <end position="90"/>
    </location>
</feature>
<dbReference type="Proteomes" id="UP000594263">
    <property type="component" value="Unplaced"/>
</dbReference>
<reference evidence="5" key="1">
    <citation type="submission" date="2021-01" db="UniProtKB">
        <authorList>
            <consortium name="EnsemblPlants"/>
        </authorList>
    </citation>
    <scope>IDENTIFICATION</scope>
</reference>
<sequence length="416" mass="45557">MTQVALRPLIPAARSMPLPCASPTQIIIMANDPSPSASATRREEEASAVDLLIDVIRKSLITGCGNSVMDESWAMEIGSPTNVRHVAHVTFDKFDGFLGLPAELQPEVPSRPLSASASVFGVKTESMQLSFDRRGNSVPTILLMMQQRFYERGGLHAEGVFRINGENGQEEYVRDQLNHGLIPDQADVHCLAGLIKAWFRELPTGILDSLSLEDITQCQTGEKCLQLARQQLPATEAALLDWALDLMADVAQMELLNKMNAYNVAVVFAPNMTRMADPVTALMHAVQLTKFLELLIETRLQQRRESPFETSQSLDAHGNGKEEPVSSTESVHLSSPEESEAAAGHCRVGLAEERQPDSKTSTPPRTLLVQSSSKPHSKRGSSGIFNEKRLIRSDVHISGGAASGINSKQKRTEAWR</sequence>
<feature type="domain" description="Rho-GAP" evidence="4">
    <location>
        <begin position="125"/>
        <end position="303"/>
    </location>
</feature>
<proteinExistence type="predicted"/>
<dbReference type="SMART" id="SM00324">
    <property type="entry name" value="RhoGAP"/>
    <property type="match status" value="1"/>
</dbReference>
<dbReference type="InterPro" id="IPR036936">
    <property type="entry name" value="CRIB_dom_sf"/>
</dbReference>
<dbReference type="PROSITE" id="PS50238">
    <property type="entry name" value="RHOGAP"/>
    <property type="match status" value="1"/>
</dbReference>
<dbReference type="CDD" id="cd00159">
    <property type="entry name" value="RhoGAP"/>
    <property type="match status" value="1"/>
</dbReference>
<dbReference type="SMART" id="SM00285">
    <property type="entry name" value="PBD"/>
    <property type="match status" value="1"/>
</dbReference>
<feature type="compositionally biased region" description="Polar residues" evidence="2">
    <location>
        <begin position="358"/>
        <end position="370"/>
    </location>
</feature>
<dbReference type="Pfam" id="PF00620">
    <property type="entry name" value="RhoGAP"/>
    <property type="match status" value="1"/>
</dbReference>
<name>A0A7N0UAL8_KALFE</name>
<dbReference type="Pfam" id="PF00786">
    <property type="entry name" value="PBD"/>
    <property type="match status" value="1"/>
</dbReference>
<organism evidence="5 6">
    <name type="scientific">Kalanchoe fedtschenkoi</name>
    <name type="common">Lavender scallops</name>
    <name type="synonym">South American air plant</name>
    <dbReference type="NCBI Taxonomy" id="63787"/>
    <lineage>
        <taxon>Eukaryota</taxon>
        <taxon>Viridiplantae</taxon>
        <taxon>Streptophyta</taxon>
        <taxon>Embryophyta</taxon>
        <taxon>Tracheophyta</taxon>
        <taxon>Spermatophyta</taxon>
        <taxon>Magnoliopsida</taxon>
        <taxon>eudicotyledons</taxon>
        <taxon>Gunneridae</taxon>
        <taxon>Pentapetalae</taxon>
        <taxon>Saxifragales</taxon>
        <taxon>Crassulaceae</taxon>
        <taxon>Kalanchoe</taxon>
    </lineage>
</organism>